<feature type="domain" description="4Fe-4S ferredoxin-type" evidence="12">
    <location>
        <begin position="80"/>
        <end position="109"/>
    </location>
</feature>
<sequence length="536" mass="59747">MNYGFVIDNRMCIGCHACTVACKSEHDIPIGVNRTHVKYIEKGSFPNNSREFSVHRCNHCADAPCVEICPTTALYTRADGIVDFDNDRCIGCKSCMQACPYDALYIDPDTNTAAKCNYCAHKIDGGYEPACVIVCPVEAIISGDLDDTNSKISHLVSEEETITRKPEKGTKPNLYYVNGSPEMLDPNATKQDANYLWSEQSAGVGHFAKYADQRASEADNENLLVQLAMEYSAKTGKPIDQRAIDNVAKEIQQDIDTKETRRVYDTPSKGVLWGWEVTAYVCTKAIATGTFLMMAIWHFFNGGIDASSELTGLIITLVFMGITGVLLVKDLDRPDRFLYVLLRPQWKSWLVRGAYIITGFGGFVTLKLLDKYFRLGLEWLWWPGAVFAVMGAVYTAFLFNQARARDLWQIPIQSAIHMLVHALMAGSVAMMVIAPETRESMAHILLWGIVLNMFFIAKEIFMPHDTPDTKKAIHLMTKGYYSKYFWAGIALGSVIPIIILNTMSGSTTLIAGGLILIGIFLTEFVRIRVPQMIPLS</sequence>
<accession>A0A160VHR9</accession>
<organism evidence="13">
    <name type="scientific">hydrothermal vent metagenome</name>
    <dbReference type="NCBI Taxonomy" id="652676"/>
    <lineage>
        <taxon>unclassified sequences</taxon>
        <taxon>metagenomes</taxon>
        <taxon>ecological metagenomes</taxon>
    </lineage>
</organism>
<dbReference type="EMBL" id="FAXC01000411">
    <property type="protein sequence ID" value="CUV10396.1"/>
    <property type="molecule type" value="Genomic_DNA"/>
</dbReference>
<evidence type="ECO:0000256" key="10">
    <source>
        <dbReference type="ARBA" id="ARBA00023136"/>
    </source>
</evidence>
<dbReference type="GO" id="GO:0051539">
    <property type="term" value="F:4 iron, 4 sulfur cluster binding"/>
    <property type="evidence" value="ECO:0007669"/>
    <property type="project" value="UniProtKB-KW"/>
</dbReference>
<keyword evidence="8" id="KW-0408">Iron</keyword>
<comment type="subcellular location">
    <subcellularLocation>
        <location evidence="1">Cell membrane</location>
        <topology evidence="1">Multi-pass membrane protein</topology>
    </subcellularLocation>
</comment>
<dbReference type="InterPro" id="IPR005614">
    <property type="entry name" value="NrfD-like"/>
</dbReference>
<evidence type="ECO:0000256" key="1">
    <source>
        <dbReference type="ARBA" id="ARBA00004651"/>
    </source>
</evidence>
<dbReference type="GO" id="GO:0046872">
    <property type="term" value="F:metal ion binding"/>
    <property type="evidence" value="ECO:0007669"/>
    <property type="project" value="UniProtKB-KW"/>
</dbReference>
<evidence type="ECO:0000256" key="2">
    <source>
        <dbReference type="ARBA" id="ARBA00008929"/>
    </source>
</evidence>
<keyword evidence="5 11" id="KW-0812">Transmembrane</keyword>
<evidence type="ECO:0000256" key="4">
    <source>
        <dbReference type="ARBA" id="ARBA00022485"/>
    </source>
</evidence>
<feature type="transmembrane region" description="Helical" evidence="11">
    <location>
        <begin position="310"/>
        <end position="328"/>
    </location>
</feature>
<evidence type="ECO:0000256" key="3">
    <source>
        <dbReference type="ARBA" id="ARBA00022475"/>
    </source>
</evidence>
<dbReference type="PROSITE" id="PS00198">
    <property type="entry name" value="4FE4S_FER_1"/>
    <property type="match status" value="1"/>
</dbReference>
<name>A0A160VHR9_9ZZZZ</name>
<feature type="transmembrane region" description="Helical" evidence="11">
    <location>
        <begin position="481"/>
        <end position="500"/>
    </location>
</feature>
<evidence type="ECO:0000256" key="5">
    <source>
        <dbReference type="ARBA" id="ARBA00022692"/>
    </source>
</evidence>
<dbReference type="GO" id="GO:0005886">
    <property type="term" value="C:plasma membrane"/>
    <property type="evidence" value="ECO:0007669"/>
    <property type="project" value="UniProtKB-SubCell"/>
</dbReference>
<proteinExistence type="inferred from homology"/>
<evidence type="ECO:0000256" key="7">
    <source>
        <dbReference type="ARBA" id="ARBA00022989"/>
    </source>
</evidence>
<keyword evidence="7 11" id="KW-1133">Transmembrane helix</keyword>
<evidence type="ECO:0000256" key="9">
    <source>
        <dbReference type="ARBA" id="ARBA00023014"/>
    </source>
</evidence>
<feature type="transmembrane region" description="Helical" evidence="11">
    <location>
        <begin position="349"/>
        <end position="369"/>
    </location>
</feature>
<feature type="transmembrane region" description="Helical" evidence="11">
    <location>
        <begin position="412"/>
        <end position="434"/>
    </location>
</feature>
<dbReference type="InterPro" id="IPR017900">
    <property type="entry name" value="4Fe4S_Fe_S_CS"/>
</dbReference>
<evidence type="ECO:0000313" key="13">
    <source>
        <dbReference type="EMBL" id="CUV10396.1"/>
    </source>
</evidence>
<dbReference type="InterPro" id="IPR017896">
    <property type="entry name" value="4Fe4S_Fe-S-bd"/>
</dbReference>
<keyword evidence="4" id="KW-0004">4Fe-4S</keyword>
<dbReference type="PANTHER" id="PTHR43177">
    <property type="entry name" value="PROTEIN NRFC"/>
    <property type="match status" value="1"/>
</dbReference>
<evidence type="ECO:0000256" key="11">
    <source>
        <dbReference type="SAM" id="Phobius"/>
    </source>
</evidence>
<keyword evidence="10 11" id="KW-0472">Membrane</keyword>
<dbReference type="SUPFAM" id="SSF54862">
    <property type="entry name" value="4Fe-4S ferredoxins"/>
    <property type="match status" value="1"/>
</dbReference>
<evidence type="ECO:0000256" key="8">
    <source>
        <dbReference type="ARBA" id="ARBA00023004"/>
    </source>
</evidence>
<protein>
    <submittedName>
        <fullName evidence="13">Fe-S-cluster-containing hydrogenase components 1</fullName>
    </submittedName>
</protein>
<evidence type="ECO:0000256" key="6">
    <source>
        <dbReference type="ARBA" id="ARBA00022723"/>
    </source>
</evidence>
<dbReference type="PROSITE" id="PS51379">
    <property type="entry name" value="4FE4S_FER_2"/>
    <property type="match status" value="3"/>
</dbReference>
<keyword evidence="6" id="KW-0479">Metal-binding</keyword>
<feature type="transmembrane region" description="Helical" evidence="11">
    <location>
        <begin position="277"/>
        <end position="298"/>
    </location>
</feature>
<gene>
    <name evidence="13" type="ORF">MGWOODY_Mmi1978</name>
</gene>
<dbReference type="Pfam" id="PF03916">
    <property type="entry name" value="NrfD"/>
    <property type="match status" value="1"/>
</dbReference>
<evidence type="ECO:0000259" key="12">
    <source>
        <dbReference type="PROSITE" id="PS51379"/>
    </source>
</evidence>
<keyword evidence="3" id="KW-1003">Cell membrane</keyword>
<dbReference type="CDD" id="cd10551">
    <property type="entry name" value="PsrB"/>
    <property type="match status" value="1"/>
</dbReference>
<dbReference type="PANTHER" id="PTHR43177:SF3">
    <property type="entry name" value="PROTEIN NRFC HOMOLOG"/>
    <property type="match status" value="1"/>
</dbReference>
<dbReference type="Pfam" id="PF13247">
    <property type="entry name" value="Fer4_11"/>
    <property type="match status" value="1"/>
</dbReference>
<comment type="similarity">
    <text evidence="2">Belongs to the NrfD family.</text>
</comment>
<dbReference type="AlphaFoldDB" id="A0A160VHR9"/>
<feature type="transmembrane region" description="Helical" evidence="11">
    <location>
        <begin position="506"/>
        <end position="525"/>
    </location>
</feature>
<dbReference type="Gene3D" id="1.20.1630.10">
    <property type="entry name" value="Formate dehydrogenase/DMSO reductase domain"/>
    <property type="match status" value="1"/>
</dbReference>
<feature type="transmembrane region" description="Helical" evidence="11">
    <location>
        <begin position="440"/>
        <end position="461"/>
    </location>
</feature>
<dbReference type="Gene3D" id="3.30.70.20">
    <property type="match status" value="2"/>
</dbReference>
<keyword evidence="9" id="KW-0411">Iron-sulfur</keyword>
<feature type="transmembrane region" description="Helical" evidence="11">
    <location>
        <begin position="381"/>
        <end position="400"/>
    </location>
</feature>
<feature type="domain" description="4Fe-4S ferredoxin-type" evidence="12">
    <location>
        <begin position="3"/>
        <end position="33"/>
    </location>
</feature>
<reference evidence="13" key="1">
    <citation type="submission" date="2015-10" db="EMBL/GenBank/DDBJ databases">
        <authorList>
            <person name="Gilbert D.G."/>
        </authorList>
    </citation>
    <scope>NUCLEOTIDE SEQUENCE</scope>
</reference>
<feature type="domain" description="4Fe-4S ferredoxin-type" evidence="12">
    <location>
        <begin position="48"/>
        <end position="79"/>
    </location>
</feature>
<dbReference type="InterPro" id="IPR050954">
    <property type="entry name" value="ET_IronSulfur_Cluster-Binding"/>
</dbReference>